<sequence length="416" mass="46137">MKVLIIGSGGREHVLAQKCKLSNTVEEVFVIPGNDAMSGVATVISNIKEDNHEKIKEFVVNNDIEWVIIGPEQPLIDGLTDVLSETNAKVFGPNKEAAQLEGSKEFAKKIMDKYNIPTAEYETICSKEKALTYVEACPIPIVLKKDGLAAGKGVIVALTREEARQAVETLYTTDDEKVVFEEFLEGEEFSVMTFVNEEFAVPFDCIAQDHKRAFDADKGPNTGGMGAYCPVPHISKEIIEETNQKVAQPIAQALVSEGIQYFGLIYIGAILTEDGPKVIEFNARFGDPEAQVLLTKLDSDFIELLEKTYKKEPIKLEWKDESVVGVVLASKGYPANYEKGHIVEGLDQIEQYYVSALKKNEKGQYENNGGRVMISIGTGKDIREAQKNAYAQVEKIKCDNLFYRKDIGHKALKAQI</sequence>
<comment type="similarity">
    <text evidence="9 12">Belongs to the GARS family.</text>
</comment>
<feature type="domain" description="ATP-grasp" evidence="14">
    <location>
        <begin position="108"/>
        <end position="310"/>
    </location>
</feature>
<dbReference type="InterPro" id="IPR037123">
    <property type="entry name" value="PRibGlycinamide_synth_C_sf"/>
</dbReference>
<comment type="pathway">
    <text evidence="3 12">Purine metabolism; IMP biosynthesis via de novo pathway; N(1)-(5-phospho-D-ribosyl)glycinamide from 5-phospho-alpha-D-ribose 1-diphosphate: step 2/2.</text>
</comment>
<dbReference type="InterPro" id="IPR016185">
    <property type="entry name" value="PreATP-grasp_dom_sf"/>
</dbReference>
<dbReference type="Gene3D" id="3.90.600.10">
    <property type="entry name" value="Phosphoribosylglycinamide synthetase, C-terminal domain"/>
    <property type="match status" value="1"/>
</dbReference>
<evidence type="ECO:0000256" key="7">
    <source>
        <dbReference type="ARBA" id="ARBA00022755"/>
    </source>
</evidence>
<dbReference type="GO" id="GO:0046872">
    <property type="term" value="F:metal ion binding"/>
    <property type="evidence" value="ECO:0007669"/>
    <property type="project" value="InterPro"/>
</dbReference>
<dbReference type="PANTHER" id="PTHR43472">
    <property type="entry name" value="PHOSPHORIBOSYLAMINE--GLYCINE LIGASE"/>
    <property type="match status" value="1"/>
</dbReference>
<evidence type="ECO:0000259" key="14">
    <source>
        <dbReference type="PROSITE" id="PS50975"/>
    </source>
</evidence>
<dbReference type="NCBIfam" id="TIGR00877">
    <property type="entry name" value="purD"/>
    <property type="match status" value="1"/>
</dbReference>
<comment type="cofactor">
    <cofactor evidence="1">
        <name>Mn(2+)</name>
        <dbReference type="ChEBI" id="CHEBI:29035"/>
    </cofactor>
</comment>
<evidence type="ECO:0000256" key="1">
    <source>
        <dbReference type="ARBA" id="ARBA00001936"/>
    </source>
</evidence>
<accession>A0AAX3W6L3</accession>
<evidence type="ECO:0000256" key="12">
    <source>
        <dbReference type="HAMAP-Rule" id="MF_00138"/>
    </source>
</evidence>
<dbReference type="Proteomes" id="UP001223261">
    <property type="component" value="Chromosome"/>
</dbReference>
<evidence type="ECO:0000256" key="8">
    <source>
        <dbReference type="ARBA" id="ARBA00022840"/>
    </source>
</evidence>
<evidence type="ECO:0000256" key="11">
    <source>
        <dbReference type="ARBA" id="ARBA00042864"/>
    </source>
</evidence>
<dbReference type="InterPro" id="IPR000115">
    <property type="entry name" value="PRibGlycinamide_synth"/>
</dbReference>
<keyword evidence="7 12" id="KW-0658">Purine biosynthesis</keyword>
<dbReference type="SUPFAM" id="SSF56059">
    <property type="entry name" value="Glutathione synthetase ATP-binding domain-like"/>
    <property type="match status" value="1"/>
</dbReference>
<dbReference type="SMART" id="SM01210">
    <property type="entry name" value="GARS_C"/>
    <property type="match status" value="1"/>
</dbReference>
<organism evidence="15 16">
    <name type="scientific">Mammaliicoccus lentus</name>
    <name type="common">Staphylococcus lentus</name>
    <dbReference type="NCBI Taxonomy" id="42858"/>
    <lineage>
        <taxon>Bacteria</taxon>
        <taxon>Bacillati</taxon>
        <taxon>Bacillota</taxon>
        <taxon>Bacilli</taxon>
        <taxon>Bacillales</taxon>
        <taxon>Staphylococcaceae</taxon>
        <taxon>Mammaliicoccus</taxon>
    </lineage>
</organism>
<dbReference type="InterPro" id="IPR020562">
    <property type="entry name" value="PRibGlycinamide_synth_N"/>
</dbReference>
<gene>
    <name evidence="12 15" type="primary">purD</name>
    <name evidence="15" type="ORF">PYH69_05210</name>
</gene>
<dbReference type="SMART" id="SM01209">
    <property type="entry name" value="GARS_A"/>
    <property type="match status" value="1"/>
</dbReference>
<dbReference type="GO" id="GO:0004637">
    <property type="term" value="F:phosphoribosylamine-glycine ligase activity"/>
    <property type="evidence" value="ECO:0007669"/>
    <property type="project" value="UniProtKB-UniRule"/>
</dbReference>
<proteinExistence type="inferred from homology"/>
<dbReference type="Gene3D" id="3.30.1490.20">
    <property type="entry name" value="ATP-grasp fold, A domain"/>
    <property type="match status" value="1"/>
</dbReference>
<evidence type="ECO:0000256" key="4">
    <source>
        <dbReference type="ARBA" id="ARBA00013255"/>
    </source>
</evidence>
<evidence type="ECO:0000256" key="5">
    <source>
        <dbReference type="ARBA" id="ARBA00022598"/>
    </source>
</evidence>
<comment type="cofactor">
    <cofactor evidence="2">
        <name>Mg(2+)</name>
        <dbReference type="ChEBI" id="CHEBI:18420"/>
    </cofactor>
</comment>
<comment type="catalytic activity">
    <reaction evidence="12">
        <text>5-phospho-beta-D-ribosylamine + glycine + ATP = N(1)-(5-phospho-beta-D-ribosyl)glycinamide + ADP + phosphate + H(+)</text>
        <dbReference type="Rhea" id="RHEA:17453"/>
        <dbReference type="ChEBI" id="CHEBI:15378"/>
        <dbReference type="ChEBI" id="CHEBI:30616"/>
        <dbReference type="ChEBI" id="CHEBI:43474"/>
        <dbReference type="ChEBI" id="CHEBI:57305"/>
        <dbReference type="ChEBI" id="CHEBI:58681"/>
        <dbReference type="ChEBI" id="CHEBI:143788"/>
        <dbReference type="ChEBI" id="CHEBI:456216"/>
        <dbReference type="EC" id="6.3.4.13"/>
    </reaction>
</comment>
<keyword evidence="6 13" id="KW-0547">Nucleotide-binding</keyword>
<evidence type="ECO:0000256" key="9">
    <source>
        <dbReference type="ARBA" id="ARBA00038345"/>
    </source>
</evidence>
<dbReference type="Gene3D" id="3.30.470.20">
    <property type="entry name" value="ATP-grasp fold, B domain"/>
    <property type="match status" value="1"/>
</dbReference>
<reference evidence="15" key="1">
    <citation type="journal article" date="2023" name="Antibiotics">
        <title>Prevalence and Molecular Characterization of Methicillin-Resistant Staphylococci (MRS) and Mammaliicocci (MRM) in Dromedary Camels from Algeria: First Detection of SCCmec-mecC Hybrid in Methicillin-Resistant Mammaliicoccus lentus.</title>
        <authorList>
            <person name="Belhout C."/>
            <person name="Boyen F."/>
            <person name="Vereecke N."/>
            <person name="Theuns S."/>
            <person name="Taibi N."/>
            <person name="Stegger M."/>
            <person name="de la Fe-Rodriguez P.Y."/>
            <person name="Bouayad L."/>
            <person name="Elgroud R."/>
            <person name="Butaye P."/>
        </authorList>
    </citation>
    <scope>NUCLEOTIDE SEQUENCE</scope>
    <source>
        <strain evidence="15">7048</strain>
    </source>
</reference>
<dbReference type="SUPFAM" id="SSF52440">
    <property type="entry name" value="PreATP-grasp domain"/>
    <property type="match status" value="1"/>
</dbReference>
<dbReference type="PANTHER" id="PTHR43472:SF1">
    <property type="entry name" value="PHOSPHORIBOSYLAMINE--GLYCINE LIGASE, CHLOROPLASTIC"/>
    <property type="match status" value="1"/>
</dbReference>
<protein>
    <recommendedName>
        <fullName evidence="4 12">Phosphoribosylamine--glycine ligase</fullName>
        <ecNumber evidence="4 12">6.3.4.13</ecNumber>
    </recommendedName>
    <alternativeName>
        <fullName evidence="12">GARS</fullName>
    </alternativeName>
    <alternativeName>
        <fullName evidence="10 12">Glycinamide ribonucleotide synthetase</fullName>
    </alternativeName>
    <alternativeName>
        <fullName evidence="11 12">Phosphoribosylglycinamide synthetase</fullName>
    </alternativeName>
</protein>
<dbReference type="Pfam" id="PF02844">
    <property type="entry name" value="GARS_N"/>
    <property type="match status" value="1"/>
</dbReference>
<dbReference type="SUPFAM" id="SSF51246">
    <property type="entry name" value="Rudiment single hybrid motif"/>
    <property type="match status" value="1"/>
</dbReference>
<dbReference type="AlphaFoldDB" id="A0AAX3W6L3"/>
<evidence type="ECO:0000256" key="10">
    <source>
        <dbReference type="ARBA" id="ARBA00042242"/>
    </source>
</evidence>
<dbReference type="HAMAP" id="MF_00138">
    <property type="entry name" value="GARS"/>
    <property type="match status" value="1"/>
</dbReference>
<keyword evidence="5 12" id="KW-0436">Ligase</keyword>
<evidence type="ECO:0000256" key="13">
    <source>
        <dbReference type="PROSITE-ProRule" id="PRU00409"/>
    </source>
</evidence>
<dbReference type="InterPro" id="IPR011054">
    <property type="entry name" value="Rudment_hybrid_motif"/>
</dbReference>
<dbReference type="PROSITE" id="PS00184">
    <property type="entry name" value="GARS"/>
    <property type="match status" value="1"/>
</dbReference>
<dbReference type="EC" id="6.3.4.13" evidence="4 12"/>
<dbReference type="Pfam" id="PF01071">
    <property type="entry name" value="GARS_A"/>
    <property type="match status" value="1"/>
</dbReference>
<name>A0AAX3W6L3_MAMLE</name>
<evidence type="ECO:0000256" key="6">
    <source>
        <dbReference type="ARBA" id="ARBA00022741"/>
    </source>
</evidence>
<evidence type="ECO:0000256" key="3">
    <source>
        <dbReference type="ARBA" id="ARBA00005174"/>
    </source>
</evidence>
<dbReference type="GO" id="GO:0009113">
    <property type="term" value="P:purine nucleobase biosynthetic process"/>
    <property type="evidence" value="ECO:0007669"/>
    <property type="project" value="InterPro"/>
</dbReference>
<dbReference type="EMBL" id="CP118848">
    <property type="protein sequence ID" value="WHI61032.1"/>
    <property type="molecule type" value="Genomic_DNA"/>
</dbReference>
<dbReference type="GO" id="GO:0005524">
    <property type="term" value="F:ATP binding"/>
    <property type="evidence" value="ECO:0007669"/>
    <property type="project" value="UniProtKB-UniRule"/>
</dbReference>
<dbReference type="InterPro" id="IPR020560">
    <property type="entry name" value="PRibGlycinamide_synth_C-dom"/>
</dbReference>
<dbReference type="PROSITE" id="PS50975">
    <property type="entry name" value="ATP_GRASP"/>
    <property type="match status" value="1"/>
</dbReference>
<dbReference type="Pfam" id="PF02843">
    <property type="entry name" value="GARS_C"/>
    <property type="match status" value="1"/>
</dbReference>
<dbReference type="Gene3D" id="3.40.50.20">
    <property type="match status" value="1"/>
</dbReference>
<dbReference type="InterPro" id="IPR011761">
    <property type="entry name" value="ATP-grasp"/>
</dbReference>
<dbReference type="InterPro" id="IPR020561">
    <property type="entry name" value="PRibGlycinamid_synth_ATP-grasp"/>
</dbReference>
<dbReference type="RefSeq" id="WP_064205033.1">
    <property type="nucleotide sequence ID" value="NZ_CABIVY010000017.1"/>
</dbReference>
<dbReference type="InterPro" id="IPR020559">
    <property type="entry name" value="PRibGlycinamide_synth_CS"/>
</dbReference>
<dbReference type="GO" id="GO:0006189">
    <property type="term" value="P:'de novo' IMP biosynthetic process"/>
    <property type="evidence" value="ECO:0007669"/>
    <property type="project" value="UniProtKB-UniRule"/>
</dbReference>
<keyword evidence="8 13" id="KW-0067">ATP-binding</keyword>
<dbReference type="InterPro" id="IPR013815">
    <property type="entry name" value="ATP_grasp_subdomain_1"/>
</dbReference>
<evidence type="ECO:0000256" key="2">
    <source>
        <dbReference type="ARBA" id="ARBA00001946"/>
    </source>
</evidence>
<evidence type="ECO:0000313" key="15">
    <source>
        <dbReference type="EMBL" id="WHI61032.1"/>
    </source>
</evidence>
<dbReference type="GeneID" id="99677146"/>
<evidence type="ECO:0000313" key="16">
    <source>
        <dbReference type="Proteomes" id="UP001223261"/>
    </source>
</evidence>